<dbReference type="PANTHER" id="PTHR21666:SF270">
    <property type="entry name" value="MUREIN HYDROLASE ACTIVATOR ENVC"/>
    <property type="match status" value="1"/>
</dbReference>
<dbReference type="Gene3D" id="2.70.70.10">
    <property type="entry name" value="Glucose Permease (Domain IIA)"/>
    <property type="match status" value="1"/>
</dbReference>
<feature type="domain" description="M23ase beta-sheet core" evidence="2">
    <location>
        <begin position="28"/>
        <end position="124"/>
    </location>
</feature>
<dbReference type="Pfam" id="PF01471">
    <property type="entry name" value="PG_binding_1"/>
    <property type="match status" value="2"/>
</dbReference>
<evidence type="ECO:0000313" key="4">
    <source>
        <dbReference type="Proteomes" id="UP000018895"/>
    </source>
</evidence>
<dbReference type="InterPro" id="IPR036365">
    <property type="entry name" value="PGBD-like_sf"/>
</dbReference>
<reference evidence="3" key="1">
    <citation type="journal article" date="2014" name="Genome Announc.">
        <title>Draft Genome Sequences of Three Alkaliphilic Bacillus Strains, Bacillus wakoensis JCM 9140T, Bacillus akibai JCM 9157T, and Bacillus hemicellulosilyticus JCM 9152T.</title>
        <authorList>
            <person name="Yuki M."/>
            <person name="Oshima K."/>
            <person name="Suda W."/>
            <person name="Oshida Y."/>
            <person name="Kitamura K."/>
            <person name="Iida T."/>
            <person name="Hattori M."/>
            <person name="Ohkuma M."/>
        </authorList>
    </citation>
    <scope>NUCLEOTIDE SEQUENCE [LARGE SCALE GENOMIC DNA]</scope>
    <source>
        <strain evidence="3">JCM 9152</strain>
    </source>
</reference>
<proteinExistence type="predicted"/>
<keyword evidence="4" id="KW-1185">Reference proteome</keyword>
<dbReference type="Gene3D" id="1.10.101.10">
    <property type="entry name" value="PGBD-like superfamily/PGBD"/>
    <property type="match status" value="2"/>
</dbReference>
<dbReference type="Pfam" id="PF01551">
    <property type="entry name" value="Peptidase_M23"/>
    <property type="match status" value="1"/>
</dbReference>
<dbReference type="InterPro" id="IPR002477">
    <property type="entry name" value="Peptidoglycan-bd-like"/>
</dbReference>
<accession>W4QM54</accession>
<evidence type="ECO:0000259" key="1">
    <source>
        <dbReference type="Pfam" id="PF01471"/>
    </source>
</evidence>
<dbReference type="PANTHER" id="PTHR21666">
    <property type="entry name" value="PEPTIDASE-RELATED"/>
    <property type="match status" value="1"/>
</dbReference>
<dbReference type="InterPro" id="IPR050570">
    <property type="entry name" value="Cell_wall_metabolism_enzyme"/>
</dbReference>
<dbReference type="InterPro" id="IPR016047">
    <property type="entry name" value="M23ase_b-sheet_dom"/>
</dbReference>
<dbReference type="Proteomes" id="UP000018895">
    <property type="component" value="Unassembled WGS sequence"/>
</dbReference>
<dbReference type="GO" id="GO:0004222">
    <property type="term" value="F:metalloendopeptidase activity"/>
    <property type="evidence" value="ECO:0007669"/>
    <property type="project" value="TreeGrafter"/>
</dbReference>
<evidence type="ECO:0000313" key="3">
    <source>
        <dbReference type="EMBL" id="GAE32733.1"/>
    </source>
</evidence>
<dbReference type="EMBL" id="BAUU01000047">
    <property type="protein sequence ID" value="GAE32733.1"/>
    <property type="molecule type" value="Genomic_DNA"/>
</dbReference>
<feature type="domain" description="Peptidoglycan binding-like" evidence="1">
    <location>
        <begin position="166"/>
        <end position="224"/>
    </location>
</feature>
<gene>
    <name evidence="3" type="ORF">JCM9152_4295</name>
</gene>
<organism evidence="3 4">
    <name type="scientific">Halalkalibacter hemicellulosilyticusJCM 9152</name>
    <dbReference type="NCBI Taxonomy" id="1236971"/>
    <lineage>
        <taxon>Bacteria</taxon>
        <taxon>Bacillati</taxon>
        <taxon>Bacillota</taxon>
        <taxon>Bacilli</taxon>
        <taxon>Bacillales</taxon>
        <taxon>Bacillaceae</taxon>
        <taxon>Halalkalibacter</taxon>
    </lineage>
</organism>
<dbReference type="STRING" id="1236971.JCM9152_4295"/>
<dbReference type="SUPFAM" id="SSF47090">
    <property type="entry name" value="PGBD-like"/>
    <property type="match status" value="2"/>
</dbReference>
<evidence type="ECO:0000259" key="2">
    <source>
        <dbReference type="Pfam" id="PF01551"/>
    </source>
</evidence>
<sequence length="294" mass="32894">MMGVFDGYRITSGFGWRIHPIRGGREWHTGIDLVKAHQAPIEAFTEGQVLFAGMGQSGSGFGGYGNVVLIRDKNNRGQVYAHLDRVSVRVGQTVHRGQVIGMQGATGAVTGSHLHYEVRKRAESSPPYGWRANRVNNCLDPTEYLQRYYQTTQNTSRLLSRKHQRTGPAVRKIQNQLLAVGESLPRFGADGTFGVETERAVRSFQTKRGIKVDGIVGPETRAELAQVLPIYRRLIQLQRPYMRGQDIRAVQRVVGTTDDSIYGPMSTNAVRRYQEQNQLTIDGIVGPQTWGHMF</sequence>
<name>W4QM54_9BACI</name>
<protein>
    <submittedName>
        <fullName evidence="3">Peptidase M23B</fullName>
    </submittedName>
</protein>
<dbReference type="SUPFAM" id="SSF51261">
    <property type="entry name" value="Duplicated hybrid motif"/>
    <property type="match status" value="1"/>
</dbReference>
<comment type="caution">
    <text evidence="3">The sequence shown here is derived from an EMBL/GenBank/DDBJ whole genome shotgun (WGS) entry which is preliminary data.</text>
</comment>
<feature type="domain" description="Peptidoglycan binding-like" evidence="1">
    <location>
        <begin position="257"/>
        <end position="293"/>
    </location>
</feature>
<dbReference type="InterPro" id="IPR011055">
    <property type="entry name" value="Dup_hybrid_motif"/>
</dbReference>
<dbReference type="InterPro" id="IPR036366">
    <property type="entry name" value="PGBDSf"/>
</dbReference>
<dbReference type="AlphaFoldDB" id="W4QM54"/>
<dbReference type="CDD" id="cd12797">
    <property type="entry name" value="M23_peptidase"/>
    <property type="match status" value="1"/>
</dbReference>